<evidence type="ECO:0000259" key="4">
    <source>
        <dbReference type="Pfam" id="PF12859"/>
    </source>
</evidence>
<dbReference type="GO" id="GO:0070979">
    <property type="term" value="P:protein K11-linked ubiquitination"/>
    <property type="evidence" value="ECO:0007669"/>
    <property type="project" value="TreeGrafter"/>
</dbReference>
<keyword evidence="3" id="KW-0131">Cell cycle</keyword>
<keyword evidence="2" id="KW-0498">Mitosis</keyword>
<dbReference type="PANTHER" id="PTHR12827">
    <property type="entry name" value="MEIOTIC CHECKPOINT REGULATOR TSG24 FAMILY MEMBER"/>
    <property type="match status" value="1"/>
</dbReference>
<keyword evidence="1" id="KW-0132">Cell division</keyword>
<evidence type="ECO:0008006" key="8">
    <source>
        <dbReference type="Google" id="ProtNLM"/>
    </source>
</evidence>
<dbReference type="GO" id="GO:0005680">
    <property type="term" value="C:anaphase-promoting complex"/>
    <property type="evidence" value="ECO:0007669"/>
    <property type="project" value="InterPro"/>
</dbReference>
<dbReference type="AlphaFoldDB" id="A0A8X7Z7Z7"/>
<comment type="caution">
    <text evidence="6">The sequence shown here is derived from an EMBL/GenBank/DDBJ whole genome shotgun (WGS) entry which is preliminary data.</text>
</comment>
<name>A0A8X7Z7Z7_POPTO</name>
<dbReference type="InterPro" id="IPR049255">
    <property type="entry name" value="Apc1_N"/>
</dbReference>
<accession>A0A8X7Z7Z7</accession>
<feature type="domain" description="Anaphase-promoting complex subunit 1 N-terminal" evidence="4">
    <location>
        <begin position="296"/>
        <end position="511"/>
    </location>
</feature>
<dbReference type="InterPro" id="IPR024990">
    <property type="entry name" value="Apc1"/>
</dbReference>
<dbReference type="GO" id="GO:0007091">
    <property type="term" value="P:metaphase/anaphase transition of mitotic cell cycle"/>
    <property type="evidence" value="ECO:0007669"/>
    <property type="project" value="TreeGrafter"/>
</dbReference>
<evidence type="ECO:0000256" key="2">
    <source>
        <dbReference type="ARBA" id="ARBA00022776"/>
    </source>
</evidence>
<dbReference type="PANTHER" id="PTHR12827:SF3">
    <property type="entry name" value="ANAPHASE-PROMOTING COMPLEX SUBUNIT 1"/>
    <property type="match status" value="1"/>
</dbReference>
<evidence type="ECO:0000256" key="3">
    <source>
        <dbReference type="ARBA" id="ARBA00023306"/>
    </source>
</evidence>
<keyword evidence="7" id="KW-1185">Reference proteome</keyword>
<dbReference type="InterPro" id="IPR046794">
    <property type="entry name" value="Apc1_MidN"/>
</dbReference>
<sequence>MAVRVCELTVLGEFKPFGLIAEALDGKPPDTDPDDYDYFLFDPEIARDRNEIDETDTCGSALRDRSDHELFIRGNKIPIYLLSLRWFNRIIWSTGARVFKRFTLPSPVIMACWCHLGDLSEALLCILLTDSLTIYNISASENSPMQNHFSSPSPLFAVCDMSRAKREIVHSPHHNFGVLGTFDHVIKGDSVIMSSHLILKDLLEEPHVCIVAFALMYVEERGKLTIMKDFDERTIWTSNRIPLMASYNKGKMQHSLWVAEIINSNFEAKNASLSGAALDDVLDKNFSFRRIWQGKGAQTAASKVFLATDDDAAPVICFLLQEQKKLLSVKLQSLEINNEIIFDIKPDVSWSVAAVAAAPVSVTHPRVKVGLLPYTDIVVLAPDNSLLLISGKQLLCKYLLPSFFGKGHLSHNLEFSETASVQLDSKILGLTDAVEGRVNLILNSGQMFRCTLRRSPSSSLVNDCITAMAEGLSSGFYNHFLALLWGDSNSDYLSRANSSVDSEWNSFCNIILQMCRKPGASSQKHSDLENLEQHSSWEFLVNSKFHKNYHKLNFISRVSSSELSFDLEKMDSFGSNMEGNQSSEKSFYFELLQESLDCLHALYESLKLDKLRKRDLELVAVLLCNIAKFLGEGNYLDHYIRDFPGLILKIGTCEMPFSQKTPPSLFRWLENCMQHGCSSANTDDLPPLICKDGNSVVSWARKIVSFYSLLCGGKQIGKKLSSGVYCNIAMGSCCTSEELTVLAMVGERFGQQQLDSLPSGVSLPLRHALDKCRESPPTDWSAAAYVLLGREDLALSRSALPCKSGELETQPNVNLISMSTPYMLHLHPVTIPSTVSDTTGLESAKFEDSDSADGSMMDGMEHIFNSSTQLQYGRDQRLNEVRRLLCSTRPVAIQTSVNPSASDQDIQQILILLCLLLSLLLVKAQLWHLAQRTTALPLGRGAFTLATISTLLTEAFTVPKLVLAGRLPAQQNATVNLDPNIRNIQELKSWSEFHNAVAAGLRLAPLQGKVSRTWIIYNKPEEPNAIHAGLLLALGLHGYLRVLVISDIYTYFTQEHESTTVGLMLGLAASYRKTMHPAISKSLYFHIPSRHSSSFPDLELPTLVQSAALVSAGLLYEGSVHPPTMQILLVTFYLMLW</sequence>
<dbReference type="Pfam" id="PF20518">
    <property type="entry name" value="Apc1_MidN"/>
    <property type="match status" value="1"/>
</dbReference>
<evidence type="ECO:0000313" key="7">
    <source>
        <dbReference type="Proteomes" id="UP000886885"/>
    </source>
</evidence>
<proteinExistence type="predicted"/>
<gene>
    <name evidence="6" type="ORF">POTOM_031225</name>
</gene>
<reference evidence="6" key="1">
    <citation type="journal article" date="2020" name="bioRxiv">
        <title>Hybrid origin of Populus tomentosa Carr. identified through genome sequencing and phylogenomic analysis.</title>
        <authorList>
            <person name="An X."/>
            <person name="Gao K."/>
            <person name="Chen Z."/>
            <person name="Li J."/>
            <person name="Yang X."/>
            <person name="Yang X."/>
            <person name="Zhou J."/>
            <person name="Guo T."/>
            <person name="Zhao T."/>
            <person name="Huang S."/>
            <person name="Miao D."/>
            <person name="Khan W.U."/>
            <person name="Rao P."/>
            <person name="Ye M."/>
            <person name="Lei B."/>
            <person name="Liao W."/>
            <person name="Wang J."/>
            <person name="Ji L."/>
            <person name="Li Y."/>
            <person name="Guo B."/>
            <person name="Mustafa N.S."/>
            <person name="Li S."/>
            <person name="Yun Q."/>
            <person name="Keller S.R."/>
            <person name="Mao J."/>
            <person name="Zhang R."/>
            <person name="Strauss S.H."/>
        </authorList>
    </citation>
    <scope>NUCLEOTIDE SEQUENCE</scope>
    <source>
        <strain evidence="6">GM15</strain>
        <tissue evidence="6">Leaf</tissue>
    </source>
</reference>
<feature type="domain" description="Anaphase-promoting complex subunit 1 middle" evidence="5">
    <location>
        <begin position="533"/>
        <end position="794"/>
    </location>
</feature>
<protein>
    <recommendedName>
        <fullName evidence="8">Anaphase-promoting complex subunit 1</fullName>
    </recommendedName>
</protein>
<dbReference type="GO" id="GO:0031145">
    <property type="term" value="P:anaphase-promoting complex-dependent catabolic process"/>
    <property type="evidence" value="ECO:0007669"/>
    <property type="project" value="TreeGrafter"/>
</dbReference>
<dbReference type="OrthoDB" id="26401at2759"/>
<evidence type="ECO:0000259" key="5">
    <source>
        <dbReference type="Pfam" id="PF20518"/>
    </source>
</evidence>
<dbReference type="GO" id="GO:0060090">
    <property type="term" value="F:molecular adaptor activity"/>
    <property type="evidence" value="ECO:0007669"/>
    <property type="project" value="TreeGrafter"/>
</dbReference>
<dbReference type="Pfam" id="PF12859">
    <property type="entry name" value="ANAPC1"/>
    <property type="match status" value="1"/>
</dbReference>
<organism evidence="6 7">
    <name type="scientific">Populus tomentosa</name>
    <name type="common">Chinese white poplar</name>
    <dbReference type="NCBI Taxonomy" id="118781"/>
    <lineage>
        <taxon>Eukaryota</taxon>
        <taxon>Viridiplantae</taxon>
        <taxon>Streptophyta</taxon>
        <taxon>Embryophyta</taxon>
        <taxon>Tracheophyta</taxon>
        <taxon>Spermatophyta</taxon>
        <taxon>Magnoliopsida</taxon>
        <taxon>eudicotyledons</taxon>
        <taxon>Gunneridae</taxon>
        <taxon>Pentapetalae</taxon>
        <taxon>rosids</taxon>
        <taxon>fabids</taxon>
        <taxon>Malpighiales</taxon>
        <taxon>Salicaceae</taxon>
        <taxon>Saliceae</taxon>
        <taxon>Populus</taxon>
    </lineage>
</organism>
<dbReference type="GO" id="GO:0051301">
    <property type="term" value="P:cell division"/>
    <property type="evidence" value="ECO:0007669"/>
    <property type="project" value="UniProtKB-KW"/>
</dbReference>
<dbReference type="Proteomes" id="UP000886885">
    <property type="component" value="Chromosome 8D"/>
</dbReference>
<dbReference type="EMBL" id="JAAWWB010000016">
    <property type="protein sequence ID" value="KAG6763785.1"/>
    <property type="molecule type" value="Genomic_DNA"/>
</dbReference>
<evidence type="ECO:0000256" key="1">
    <source>
        <dbReference type="ARBA" id="ARBA00022618"/>
    </source>
</evidence>
<evidence type="ECO:0000313" key="6">
    <source>
        <dbReference type="EMBL" id="KAG6763785.1"/>
    </source>
</evidence>